<dbReference type="GeneID" id="63730194"/>
<sequence length="436" mass="45640">MADAKADFQPSDPEASNVHTHTQNSIGEKASDKPSENFAPAPDGGLKAWSVAIGGACTTFATLGFANSFGVLQEYYAAHQLSAESADRIAWIGSLSAFLQFAAGTIAGPLFDRYGAWVIRPPAIVYVFALMMTSLCKQYWQFMLAQGVLVGISTGLLQFPAMAAVTQYFDKKRAAALGLTIAGSSIGGVVFPIALSKMLNSSSLGFGWSMRIVAFIMLAAMGVSCLTVTARLPPRTTAFFIPGAFKQSLFVLLTFSLFLQVLGLFTPLFFIPTYAVYRGMNPTLASYLIAITNGASTFGRIIPGILADRFGRINALGIGGIITGLIICCMNEAKSNAALIVFSAIFGFWSGTVISGGSAALTSVPKNPQEFGTYLGMGLGVCGCAALIGPPVSGALVDRYGGFLQLSLFSGIVCIGGGVVALLSKGVTDKGFFGRV</sequence>
<feature type="transmembrane region" description="Helical" evidence="4">
    <location>
        <begin position="148"/>
        <end position="169"/>
    </location>
</feature>
<keyword evidence="4" id="KW-1133">Transmembrane helix</keyword>
<evidence type="ECO:0000256" key="2">
    <source>
        <dbReference type="ARBA" id="ARBA00006727"/>
    </source>
</evidence>
<dbReference type="RefSeq" id="XP_040667611.1">
    <property type="nucleotide sequence ID" value="XM_040814683.1"/>
</dbReference>
<accession>A0A1L9PJZ4</accession>
<evidence type="ECO:0000256" key="3">
    <source>
        <dbReference type="SAM" id="MobiDB-lite"/>
    </source>
</evidence>
<dbReference type="InterPro" id="IPR050327">
    <property type="entry name" value="Proton-linked_MCT"/>
</dbReference>
<feature type="transmembrane region" description="Helical" evidence="4">
    <location>
        <begin position="176"/>
        <end position="196"/>
    </location>
</feature>
<evidence type="ECO:0000259" key="5">
    <source>
        <dbReference type="PROSITE" id="PS50850"/>
    </source>
</evidence>
<keyword evidence="4" id="KW-0472">Membrane</keyword>
<comment type="subcellular location">
    <subcellularLocation>
        <location evidence="1">Membrane</location>
        <topology evidence="1">Multi-pass membrane protein</topology>
    </subcellularLocation>
</comment>
<keyword evidence="4" id="KW-0812">Transmembrane</keyword>
<dbReference type="InterPro" id="IPR036259">
    <property type="entry name" value="MFS_trans_sf"/>
</dbReference>
<name>A0A1L9PJZ4_ASPVE</name>
<dbReference type="Pfam" id="PF07690">
    <property type="entry name" value="MFS_1"/>
    <property type="match status" value="1"/>
</dbReference>
<evidence type="ECO:0000256" key="1">
    <source>
        <dbReference type="ARBA" id="ARBA00004141"/>
    </source>
</evidence>
<feature type="region of interest" description="Disordered" evidence="3">
    <location>
        <begin position="1"/>
        <end position="37"/>
    </location>
</feature>
<dbReference type="OrthoDB" id="6499973at2759"/>
<dbReference type="InterPro" id="IPR020846">
    <property type="entry name" value="MFS_dom"/>
</dbReference>
<feature type="transmembrane region" description="Helical" evidence="4">
    <location>
        <begin position="89"/>
        <end position="111"/>
    </location>
</feature>
<dbReference type="SUPFAM" id="SSF103473">
    <property type="entry name" value="MFS general substrate transporter"/>
    <property type="match status" value="1"/>
</dbReference>
<dbReference type="VEuPathDB" id="FungiDB:ASPVEDRAFT_52702"/>
<dbReference type="CDD" id="cd17352">
    <property type="entry name" value="MFS_MCT_SLC16"/>
    <property type="match status" value="1"/>
</dbReference>
<dbReference type="PANTHER" id="PTHR11360:SF319">
    <property type="entry name" value="MAJOR FACILITATOR SUPERFAMILY (MFS) PROFILE DOMAIN-CONTAINING PROTEIN"/>
    <property type="match status" value="1"/>
</dbReference>
<dbReference type="InterPro" id="IPR011701">
    <property type="entry name" value="MFS"/>
</dbReference>
<comment type="similarity">
    <text evidence="2">Belongs to the major facilitator superfamily. Monocarboxylate porter (TC 2.A.1.13) family.</text>
</comment>
<gene>
    <name evidence="6" type="ORF">ASPVEDRAFT_52702</name>
</gene>
<feature type="transmembrane region" description="Helical" evidence="4">
    <location>
        <begin position="249"/>
        <end position="272"/>
    </location>
</feature>
<feature type="transmembrane region" description="Helical" evidence="4">
    <location>
        <begin position="313"/>
        <end position="333"/>
    </location>
</feature>
<feature type="domain" description="Major facilitator superfamily (MFS) profile" evidence="5">
    <location>
        <begin position="249"/>
        <end position="436"/>
    </location>
</feature>
<feature type="transmembrane region" description="Helical" evidence="4">
    <location>
        <begin position="284"/>
        <end position="306"/>
    </location>
</feature>
<protein>
    <recommendedName>
        <fullName evidence="5">Major facilitator superfamily (MFS) profile domain-containing protein</fullName>
    </recommendedName>
</protein>
<dbReference type="Gene3D" id="1.20.1250.20">
    <property type="entry name" value="MFS general substrate transporter like domains"/>
    <property type="match status" value="2"/>
</dbReference>
<evidence type="ECO:0000313" key="7">
    <source>
        <dbReference type="Proteomes" id="UP000184073"/>
    </source>
</evidence>
<evidence type="ECO:0000256" key="4">
    <source>
        <dbReference type="SAM" id="Phobius"/>
    </source>
</evidence>
<feature type="transmembrane region" description="Helical" evidence="4">
    <location>
        <begin position="374"/>
        <end position="397"/>
    </location>
</feature>
<dbReference type="Proteomes" id="UP000184073">
    <property type="component" value="Unassembled WGS sequence"/>
</dbReference>
<evidence type="ECO:0000313" key="6">
    <source>
        <dbReference type="EMBL" id="OJJ01849.1"/>
    </source>
</evidence>
<feature type="transmembrane region" description="Helical" evidence="4">
    <location>
        <begin position="208"/>
        <end position="228"/>
    </location>
</feature>
<dbReference type="AlphaFoldDB" id="A0A1L9PJZ4"/>
<dbReference type="PANTHER" id="PTHR11360">
    <property type="entry name" value="MONOCARBOXYLATE TRANSPORTER"/>
    <property type="match status" value="1"/>
</dbReference>
<dbReference type="GO" id="GO:0022857">
    <property type="term" value="F:transmembrane transporter activity"/>
    <property type="evidence" value="ECO:0007669"/>
    <property type="project" value="InterPro"/>
</dbReference>
<reference evidence="7" key="1">
    <citation type="journal article" date="2017" name="Genome Biol.">
        <title>Comparative genomics reveals high biological diversity and specific adaptations in the industrially and medically important fungal genus Aspergillus.</title>
        <authorList>
            <person name="de Vries R.P."/>
            <person name="Riley R."/>
            <person name="Wiebenga A."/>
            <person name="Aguilar-Osorio G."/>
            <person name="Amillis S."/>
            <person name="Uchima C.A."/>
            <person name="Anderluh G."/>
            <person name="Asadollahi M."/>
            <person name="Askin M."/>
            <person name="Barry K."/>
            <person name="Battaglia E."/>
            <person name="Bayram O."/>
            <person name="Benocci T."/>
            <person name="Braus-Stromeyer S.A."/>
            <person name="Caldana C."/>
            <person name="Canovas D."/>
            <person name="Cerqueira G.C."/>
            <person name="Chen F."/>
            <person name="Chen W."/>
            <person name="Choi C."/>
            <person name="Clum A."/>
            <person name="Dos Santos R.A."/>
            <person name="Damasio A.R."/>
            <person name="Diallinas G."/>
            <person name="Emri T."/>
            <person name="Fekete E."/>
            <person name="Flipphi M."/>
            <person name="Freyberg S."/>
            <person name="Gallo A."/>
            <person name="Gournas C."/>
            <person name="Habgood R."/>
            <person name="Hainaut M."/>
            <person name="Harispe M.L."/>
            <person name="Henrissat B."/>
            <person name="Hilden K.S."/>
            <person name="Hope R."/>
            <person name="Hossain A."/>
            <person name="Karabika E."/>
            <person name="Karaffa L."/>
            <person name="Karanyi Z."/>
            <person name="Krasevec N."/>
            <person name="Kuo A."/>
            <person name="Kusch H."/>
            <person name="LaButti K."/>
            <person name="Lagendijk E.L."/>
            <person name="Lapidus A."/>
            <person name="Levasseur A."/>
            <person name="Lindquist E."/>
            <person name="Lipzen A."/>
            <person name="Logrieco A.F."/>
            <person name="MacCabe A."/>
            <person name="Maekelae M.R."/>
            <person name="Malavazi I."/>
            <person name="Melin P."/>
            <person name="Meyer V."/>
            <person name="Mielnichuk N."/>
            <person name="Miskei M."/>
            <person name="Molnar A.P."/>
            <person name="Mule G."/>
            <person name="Ngan C.Y."/>
            <person name="Orejas M."/>
            <person name="Orosz E."/>
            <person name="Ouedraogo J.P."/>
            <person name="Overkamp K.M."/>
            <person name="Park H.-S."/>
            <person name="Perrone G."/>
            <person name="Piumi F."/>
            <person name="Punt P.J."/>
            <person name="Ram A.F."/>
            <person name="Ramon A."/>
            <person name="Rauscher S."/>
            <person name="Record E."/>
            <person name="Riano-Pachon D.M."/>
            <person name="Robert V."/>
            <person name="Roehrig J."/>
            <person name="Ruller R."/>
            <person name="Salamov A."/>
            <person name="Salih N.S."/>
            <person name="Samson R.A."/>
            <person name="Sandor E."/>
            <person name="Sanguinetti M."/>
            <person name="Schuetze T."/>
            <person name="Sepcic K."/>
            <person name="Shelest E."/>
            <person name="Sherlock G."/>
            <person name="Sophianopoulou V."/>
            <person name="Squina F.M."/>
            <person name="Sun H."/>
            <person name="Susca A."/>
            <person name="Todd R.B."/>
            <person name="Tsang A."/>
            <person name="Unkles S.E."/>
            <person name="van de Wiele N."/>
            <person name="van Rossen-Uffink D."/>
            <person name="Oliveira J.V."/>
            <person name="Vesth T.C."/>
            <person name="Visser J."/>
            <person name="Yu J.-H."/>
            <person name="Zhou M."/>
            <person name="Andersen M.R."/>
            <person name="Archer D.B."/>
            <person name="Baker S.E."/>
            <person name="Benoit I."/>
            <person name="Brakhage A.A."/>
            <person name="Braus G.H."/>
            <person name="Fischer R."/>
            <person name="Frisvad J.C."/>
            <person name="Goldman G.H."/>
            <person name="Houbraken J."/>
            <person name="Oakley B."/>
            <person name="Pocsi I."/>
            <person name="Scazzocchio C."/>
            <person name="Seiboth B."/>
            <person name="vanKuyk P.A."/>
            <person name="Wortman J."/>
            <person name="Dyer P.S."/>
            <person name="Grigoriev I.V."/>
        </authorList>
    </citation>
    <scope>NUCLEOTIDE SEQUENCE [LARGE SCALE GENOMIC DNA]</scope>
    <source>
        <strain evidence="7">CBS 583.65</strain>
    </source>
</reference>
<feature type="transmembrane region" description="Helical" evidence="4">
    <location>
        <begin position="339"/>
        <end position="362"/>
    </location>
</feature>
<dbReference type="GO" id="GO:0016020">
    <property type="term" value="C:membrane"/>
    <property type="evidence" value="ECO:0007669"/>
    <property type="project" value="UniProtKB-SubCell"/>
</dbReference>
<dbReference type="PROSITE" id="PS50850">
    <property type="entry name" value="MFS"/>
    <property type="match status" value="1"/>
</dbReference>
<feature type="transmembrane region" description="Helical" evidence="4">
    <location>
        <begin position="403"/>
        <end position="423"/>
    </location>
</feature>
<organism evidence="6 7">
    <name type="scientific">Aspergillus versicolor CBS 583.65</name>
    <dbReference type="NCBI Taxonomy" id="1036611"/>
    <lineage>
        <taxon>Eukaryota</taxon>
        <taxon>Fungi</taxon>
        <taxon>Dikarya</taxon>
        <taxon>Ascomycota</taxon>
        <taxon>Pezizomycotina</taxon>
        <taxon>Eurotiomycetes</taxon>
        <taxon>Eurotiomycetidae</taxon>
        <taxon>Eurotiales</taxon>
        <taxon>Aspergillaceae</taxon>
        <taxon>Aspergillus</taxon>
        <taxon>Aspergillus subgen. Nidulantes</taxon>
    </lineage>
</organism>
<feature type="transmembrane region" description="Helical" evidence="4">
    <location>
        <begin position="48"/>
        <end position="69"/>
    </location>
</feature>
<feature type="compositionally biased region" description="Polar residues" evidence="3">
    <location>
        <begin position="17"/>
        <end position="26"/>
    </location>
</feature>
<feature type="transmembrane region" description="Helical" evidence="4">
    <location>
        <begin position="123"/>
        <end position="142"/>
    </location>
</feature>
<keyword evidence="7" id="KW-1185">Reference proteome</keyword>
<proteinExistence type="inferred from homology"/>
<dbReference type="EMBL" id="KV878128">
    <property type="protein sequence ID" value="OJJ01849.1"/>
    <property type="molecule type" value="Genomic_DNA"/>
</dbReference>